<dbReference type="SUPFAM" id="SSF53383">
    <property type="entry name" value="PLP-dependent transferases"/>
    <property type="match status" value="1"/>
</dbReference>
<evidence type="ECO:0000313" key="5">
    <source>
        <dbReference type="Proteomes" id="UP001500540"/>
    </source>
</evidence>
<keyword evidence="5" id="KW-1185">Reference proteome</keyword>
<dbReference type="PANTHER" id="PTHR30244">
    <property type="entry name" value="TRANSAMINASE"/>
    <property type="match status" value="1"/>
</dbReference>
<keyword evidence="4" id="KW-0032">Aminotransferase</keyword>
<comment type="caution">
    <text evidence="4">The sequence shown here is derived from an EMBL/GenBank/DDBJ whole genome shotgun (WGS) entry which is preliminary data.</text>
</comment>
<keyword evidence="1 3" id="KW-0663">Pyridoxal phosphate</keyword>
<dbReference type="Pfam" id="PF01041">
    <property type="entry name" value="DegT_DnrJ_EryC1"/>
    <property type="match status" value="1"/>
</dbReference>
<dbReference type="EMBL" id="BAABAF010000005">
    <property type="protein sequence ID" value="GAA3763521.1"/>
    <property type="molecule type" value="Genomic_DNA"/>
</dbReference>
<gene>
    <name evidence="4" type="ORF">GCM10022240_14850</name>
</gene>
<dbReference type="InterPro" id="IPR015421">
    <property type="entry name" value="PyrdxlP-dep_Trfase_major"/>
</dbReference>
<dbReference type="InterPro" id="IPR015424">
    <property type="entry name" value="PyrdxlP-dep_Trfase"/>
</dbReference>
<proteinExistence type="inferred from homology"/>
<dbReference type="Proteomes" id="UP001500540">
    <property type="component" value="Unassembled WGS sequence"/>
</dbReference>
<dbReference type="PIRSF" id="PIRSF000390">
    <property type="entry name" value="PLP_StrS"/>
    <property type="match status" value="1"/>
</dbReference>
<organism evidence="4 5">
    <name type="scientific">Microbacterium kribbense</name>
    <dbReference type="NCBI Taxonomy" id="433645"/>
    <lineage>
        <taxon>Bacteria</taxon>
        <taxon>Bacillati</taxon>
        <taxon>Actinomycetota</taxon>
        <taxon>Actinomycetes</taxon>
        <taxon>Micrococcales</taxon>
        <taxon>Microbacteriaceae</taxon>
        <taxon>Microbacterium</taxon>
    </lineage>
</organism>
<name>A0ABP7GE88_9MICO</name>
<accession>A0ABP7GE88</accession>
<dbReference type="GO" id="GO:0008483">
    <property type="term" value="F:transaminase activity"/>
    <property type="evidence" value="ECO:0007669"/>
    <property type="project" value="UniProtKB-KW"/>
</dbReference>
<evidence type="ECO:0000256" key="3">
    <source>
        <dbReference type="RuleBase" id="RU004508"/>
    </source>
</evidence>
<dbReference type="InterPro" id="IPR000653">
    <property type="entry name" value="DegT/StrS_aminotransferase"/>
</dbReference>
<reference evidence="5" key="1">
    <citation type="journal article" date="2019" name="Int. J. Syst. Evol. Microbiol.">
        <title>The Global Catalogue of Microorganisms (GCM) 10K type strain sequencing project: providing services to taxonomists for standard genome sequencing and annotation.</title>
        <authorList>
            <consortium name="The Broad Institute Genomics Platform"/>
            <consortium name="The Broad Institute Genome Sequencing Center for Infectious Disease"/>
            <person name="Wu L."/>
            <person name="Ma J."/>
        </authorList>
    </citation>
    <scope>NUCLEOTIDE SEQUENCE [LARGE SCALE GENOMIC DNA]</scope>
    <source>
        <strain evidence="5">JCM 16950</strain>
    </source>
</reference>
<keyword evidence="4" id="KW-0808">Transferase</keyword>
<evidence type="ECO:0000256" key="1">
    <source>
        <dbReference type="ARBA" id="ARBA00022898"/>
    </source>
</evidence>
<dbReference type="PANTHER" id="PTHR30244:SF9">
    <property type="entry name" value="PROTEIN RV3402C"/>
    <property type="match status" value="1"/>
</dbReference>
<sequence>MQVSQHDSFEKPQIGSDLFDVPFIRPEFPRGEDVATDMNEIVQSNWFTNFGPREREFRGEVAEYVGGDSVAVTFANATLALTVALAQLTGSHARGYVIAPSFTFAAGPQAIRWVGHEPILIDIDERTLQPSLTSAREAFERFGDQIVGILYCNTFGIGGDSVAAWESMARQFGVPLIIDSAAGFGSEYSLGDKVGTRGDCEIFSFHATKPFAIGEGGAALTRDRSLAARLSAGSNFGFMDHAGASIPGTNGKLQEINAAIGIRQLQTFDIALEARRRHLQRYHDLISRNVDGYFPRNDLLSSVCFASVVLPSASVRDAVLSELHSCGVEARAYYSPPIHLQPAFTETPRVDSLGVTESVYTRILSLPVFPSLPESAFERVEEAVQRHPA</sequence>
<comment type="similarity">
    <text evidence="2 3">Belongs to the DegT/DnrJ/EryC1 family.</text>
</comment>
<protein>
    <submittedName>
        <fullName evidence="4">DegT/DnrJ/EryC1/StrS family aminotransferase</fullName>
    </submittedName>
</protein>
<evidence type="ECO:0000313" key="4">
    <source>
        <dbReference type="EMBL" id="GAA3763521.1"/>
    </source>
</evidence>
<dbReference type="Gene3D" id="3.40.640.10">
    <property type="entry name" value="Type I PLP-dependent aspartate aminotransferase-like (Major domain)"/>
    <property type="match status" value="1"/>
</dbReference>
<evidence type="ECO:0000256" key="2">
    <source>
        <dbReference type="ARBA" id="ARBA00037999"/>
    </source>
</evidence>